<dbReference type="AlphaFoldDB" id="A0A812TG53"/>
<feature type="non-terminal residue" evidence="2">
    <location>
        <position position="1"/>
    </location>
</feature>
<keyword evidence="3" id="KW-1185">Reference proteome</keyword>
<sequence length="227" mass="25451">MAVPFPPLAELTGPRTLIPKLLNFMKEYHMRTGESKDDHGLQQLLRDIAEGGKNSGALGDILLPEDVVQDAIKAFEEWKKLGRTGMPCSYYSHTHKSYVQAFVGEKHGEDRDYTLELKRTPERTEPSVMQADPRQIKPRPDVGWYVPPLPFGESEPASASQQPVYRVVGDFDGTVHGSEYLVFKKGDMLLRFEVEDGEGWDFGKVVKRGPGSADRGPEQGWYPPSFA</sequence>
<reference evidence="2" key="1">
    <citation type="submission" date="2021-02" db="EMBL/GenBank/DDBJ databases">
        <authorList>
            <person name="Dougan E. K."/>
            <person name="Rhodes N."/>
            <person name="Thang M."/>
            <person name="Chan C."/>
        </authorList>
    </citation>
    <scope>NUCLEOTIDE SEQUENCE</scope>
</reference>
<evidence type="ECO:0000256" key="1">
    <source>
        <dbReference type="SAM" id="MobiDB-lite"/>
    </source>
</evidence>
<dbReference type="EMBL" id="CAJNIZ010031580">
    <property type="protein sequence ID" value="CAE7531475.1"/>
    <property type="molecule type" value="Genomic_DNA"/>
</dbReference>
<gene>
    <name evidence="2" type="ORF">SPIL2461_LOCUS14006</name>
</gene>
<evidence type="ECO:0000313" key="3">
    <source>
        <dbReference type="Proteomes" id="UP000649617"/>
    </source>
</evidence>
<protein>
    <recommendedName>
        <fullName evidence="4">SH3 domain-containing protein</fullName>
    </recommendedName>
</protein>
<dbReference type="Proteomes" id="UP000649617">
    <property type="component" value="Unassembled WGS sequence"/>
</dbReference>
<feature type="region of interest" description="Disordered" evidence="1">
    <location>
        <begin position="208"/>
        <end position="227"/>
    </location>
</feature>
<evidence type="ECO:0008006" key="4">
    <source>
        <dbReference type="Google" id="ProtNLM"/>
    </source>
</evidence>
<dbReference type="OrthoDB" id="428783at2759"/>
<dbReference type="SUPFAM" id="SSF50044">
    <property type="entry name" value="SH3-domain"/>
    <property type="match status" value="1"/>
</dbReference>
<feature type="non-terminal residue" evidence="2">
    <location>
        <position position="227"/>
    </location>
</feature>
<comment type="caution">
    <text evidence="2">The sequence shown here is derived from an EMBL/GenBank/DDBJ whole genome shotgun (WGS) entry which is preliminary data.</text>
</comment>
<evidence type="ECO:0000313" key="2">
    <source>
        <dbReference type="EMBL" id="CAE7531475.1"/>
    </source>
</evidence>
<organism evidence="2 3">
    <name type="scientific">Symbiodinium pilosum</name>
    <name type="common">Dinoflagellate</name>
    <dbReference type="NCBI Taxonomy" id="2952"/>
    <lineage>
        <taxon>Eukaryota</taxon>
        <taxon>Sar</taxon>
        <taxon>Alveolata</taxon>
        <taxon>Dinophyceae</taxon>
        <taxon>Suessiales</taxon>
        <taxon>Symbiodiniaceae</taxon>
        <taxon>Symbiodinium</taxon>
    </lineage>
</organism>
<dbReference type="InterPro" id="IPR036028">
    <property type="entry name" value="SH3-like_dom_sf"/>
</dbReference>
<proteinExistence type="predicted"/>
<accession>A0A812TG53</accession>
<name>A0A812TG53_SYMPI</name>